<protein>
    <recommendedName>
        <fullName evidence="3">Spondin</fullName>
    </recommendedName>
</protein>
<evidence type="ECO:0008006" key="3">
    <source>
        <dbReference type="Google" id="ProtNLM"/>
    </source>
</evidence>
<gene>
    <name evidence="1" type="ORF">M136_1694</name>
</gene>
<dbReference type="AlphaFoldDB" id="A0A015XBL6"/>
<evidence type="ECO:0000313" key="1">
    <source>
        <dbReference type="EMBL" id="EXZ29113.1"/>
    </source>
</evidence>
<proteinExistence type="predicted"/>
<comment type="caution">
    <text evidence="1">The sequence shown here is derived from an EMBL/GenBank/DDBJ whole genome shotgun (WGS) entry which is preliminary data.</text>
</comment>
<accession>A0A015XBL6</accession>
<name>A0A015XBL6_BACFG</name>
<dbReference type="Proteomes" id="UP000022082">
    <property type="component" value="Unassembled WGS sequence"/>
</dbReference>
<evidence type="ECO:0000313" key="2">
    <source>
        <dbReference type="Proteomes" id="UP000022082"/>
    </source>
</evidence>
<dbReference type="EMBL" id="JGDJ01000176">
    <property type="protein sequence ID" value="EXZ29113.1"/>
    <property type="molecule type" value="Genomic_DNA"/>
</dbReference>
<dbReference type="RefSeq" id="WP_032558160.1">
    <property type="nucleotide sequence ID" value="NZ_JGDJ01000176.1"/>
</dbReference>
<dbReference type="PATRIC" id="fig|1339327.3.peg.2331"/>
<organism evidence="1 2">
    <name type="scientific">Bacteroides fragilis str. S36L11</name>
    <dbReference type="NCBI Taxonomy" id="1339327"/>
    <lineage>
        <taxon>Bacteria</taxon>
        <taxon>Pseudomonadati</taxon>
        <taxon>Bacteroidota</taxon>
        <taxon>Bacteroidia</taxon>
        <taxon>Bacteroidales</taxon>
        <taxon>Bacteroidaceae</taxon>
        <taxon>Bacteroides</taxon>
    </lineage>
</organism>
<reference evidence="1 2" key="1">
    <citation type="submission" date="2014-02" db="EMBL/GenBank/DDBJ databases">
        <authorList>
            <person name="Sears C."/>
            <person name="Carroll K."/>
            <person name="Sack B.R."/>
            <person name="Qadri F."/>
            <person name="Myers L.L."/>
            <person name="Chung G.-T."/>
            <person name="Escheverria P."/>
            <person name="Fraser C.M."/>
            <person name="Sadzewicz L."/>
            <person name="Shefchek K.A."/>
            <person name="Tallon L."/>
            <person name="Das S.P."/>
            <person name="Daugherty S."/>
            <person name="Mongodin E.F."/>
        </authorList>
    </citation>
    <scope>NUCLEOTIDE SEQUENCE [LARGE SCALE GENOMIC DNA]</scope>
    <source>
        <strain evidence="1 2">S36L11</strain>
    </source>
</reference>
<sequence length="295" mass="34945">MTSKEQKRPANIFEDALDYLWNGLGLEEKGWKRLKKGDFKKKMKNGLTYQIWFNRSHYNYIDYEIGHGNVEVGFTCIIKQGDDYLYSFKIEPTIGGSFFRMLTEDLRLDTGLLDTFLPLIKAHYLDFIDCFEADPTEALQSVCTPFTQPEDYSWRIYVREQMVERYGTAEQLDEYRRQVELCGTPECKAKNRTGLLLFYQSHADDVDHAWASSRTREELNQVVEPFVQAKRQTGQWTQEDEASYQLYQQETDPKKRTFRAWYLIVNPWGQPKELAQKEQDFRLKLFANRPKEIDK</sequence>